<dbReference type="Pfam" id="PF14104">
    <property type="entry name" value="DUF4277"/>
    <property type="match status" value="1"/>
</dbReference>
<accession>A0A0F9P315</accession>
<sequence length="545" mass="60913">MNVARVERLDHLGIVAGVIKDLGMIEMIDSRIEPDEREEISTGEAIAGMVLNGLGFSNRPMSLTPQFFENKPMALLFRDGVSSDSFNRFKLGRSLDKTFSYGCDMLFSEIALSVCQQEGIDLRFNCLDTTSFSLTGQYIPDSDEHAIAVTYGYSKDHRPDLKQAVLELMVSQDGGVPFLSKSWDGNASDNAIFKERSAALLHEFAASSSPRYLIADSKVYTKKNAPNLAQLPFITRIPGSLNDVSQVIGQALASEKWQPVDDESRATCSYHRVDLCHYGIQQRWLVVCSEAGIHRASKTIAKAQSKEYEKVNKQLFHLQAQRFDSTETAHKALDAIVQKLRYHKLESSALTQHKKYARRGKPTADTPIKAILWQIEATVTTAADDIITQEQRRRACFVLGTSIPEAELSDIEVIAGYKGQGAVERGFRFLKAPEFFVSSLFVKKPSRMVGLLMVMTLALLVYSVAQRRMRKRLEIIGETIPNQINQPTSVPTLRWVFQLLEGIHQVSLDVDGQVTSVMDGITELRGKILQLFGKKVSQIYYISSA</sequence>
<dbReference type="PANTHER" id="PTHR34614:SF2">
    <property type="entry name" value="TRANSPOSASE IS4-LIKE DOMAIN-CONTAINING PROTEIN"/>
    <property type="match status" value="1"/>
</dbReference>
<keyword evidence="1" id="KW-0472">Membrane</keyword>
<keyword evidence="1" id="KW-1133">Transmembrane helix</keyword>
<evidence type="ECO:0000259" key="2">
    <source>
        <dbReference type="Pfam" id="PF14104"/>
    </source>
</evidence>
<keyword evidence="1" id="KW-0812">Transmembrane</keyword>
<gene>
    <name evidence="3" type="ORF">LCGC14_0876880</name>
</gene>
<dbReference type="AlphaFoldDB" id="A0A0F9P315"/>
<feature type="domain" description="DUF4277" evidence="2">
    <location>
        <begin position="6"/>
        <end position="112"/>
    </location>
</feature>
<evidence type="ECO:0000313" key="3">
    <source>
        <dbReference type="EMBL" id="KKN26225.1"/>
    </source>
</evidence>
<proteinExistence type="predicted"/>
<name>A0A0F9P315_9ZZZZ</name>
<organism evidence="3">
    <name type="scientific">marine sediment metagenome</name>
    <dbReference type="NCBI Taxonomy" id="412755"/>
    <lineage>
        <taxon>unclassified sequences</taxon>
        <taxon>metagenomes</taxon>
        <taxon>ecological metagenomes</taxon>
    </lineage>
</organism>
<dbReference type="InterPro" id="IPR025457">
    <property type="entry name" value="DUF4277"/>
</dbReference>
<dbReference type="NCBIfam" id="NF033559">
    <property type="entry name" value="transpos_IS1634"/>
    <property type="match status" value="1"/>
</dbReference>
<dbReference type="EMBL" id="LAZR01002737">
    <property type="protein sequence ID" value="KKN26225.1"/>
    <property type="molecule type" value="Genomic_DNA"/>
</dbReference>
<reference evidence="3" key="1">
    <citation type="journal article" date="2015" name="Nature">
        <title>Complex archaea that bridge the gap between prokaryotes and eukaryotes.</title>
        <authorList>
            <person name="Spang A."/>
            <person name="Saw J.H."/>
            <person name="Jorgensen S.L."/>
            <person name="Zaremba-Niedzwiedzka K."/>
            <person name="Martijn J."/>
            <person name="Lind A.E."/>
            <person name="van Eijk R."/>
            <person name="Schleper C."/>
            <person name="Guy L."/>
            <person name="Ettema T.J."/>
        </authorList>
    </citation>
    <scope>NUCLEOTIDE SEQUENCE</scope>
</reference>
<dbReference type="InterPro" id="IPR047654">
    <property type="entry name" value="IS1634_transpos"/>
</dbReference>
<protein>
    <recommendedName>
        <fullName evidence="2">DUF4277 domain-containing protein</fullName>
    </recommendedName>
</protein>
<comment type="caution">
    <text evidence="3">The sequence shown here is derived from an EMBL/GenBank/DDBJ whole genome shotgun (WGS) entry which is preliminary data.</text>
</comment>
<feature type="transmembrane region" description="Helical" evidence="1">
    <location>
        <begin position="448"/>
        <end position="465"/>
    </location>
</feature>
<dbReference type="PANTHER" id="PTHR34614">
    <property type="match status" value="1"/>
</dbReference>
<evidence type="ECO:0000256" key="1">
    <source>
        <dbReference type="SAM" id="Phobius"/>
    </source>
</evidence>